<proteinExistence type="predicted"/>
<feature type="signal peptide" evidence="1">
    <location>
        <begin position="1"/>
        <end position="19"/>
    </location>
</feature>
<keyword evidence="3" id="KW-1185">Reference proteome</keyword>
<protein>
    <recommendedName>
        <fullName evidence="4">Lipoprotein</fullName>
    </recommendedName>
</protein>
<comment type="caution">
    <text evidence="2">The sequence shown here is derived from an EMBL/GenBank/DDBJ whole genome shotgun (WGS) entry which is preliminary data.</text>
</comment>
<organism evidence="2 3">
    <name type="scientific">Methylomonas rivi</name>
    <dbReference type="NCBI Taxonomy" id="2952226"/>
    <lineage>
        <taxon>Bacteria</taxon>
        <taxon>Pseudomonadati</taxon>
        <taxon>Pseudomonadota</taxon>
        <taxon>Gammaproteobacteria</taxon>
        <taxon>Methylococcales</taxon>
        <taxon>Methylococcaceae</taxon>
        <taxon>Methylomonas</taxon>
    </lineage>
</organism>
<evidence type="ECO:0008006" key="4">
    <source>
        <dbReference type="Google" id="ProtNLM"/>
    </source>
</evidence>
<evidence type="ECO:0000313" key="2">
    <source>
        <dbReference type="EMBL" id="MCQ8128928.1"/>
    </source>
</evidence>
<evidence type="ECO:0000313" key="3">
    <source>
        <dbReference type="Proteomes" id="UP001524586"/>
    </source>
</evidence>
<dbReference type="Proteomes" id="UP001524586">
    <property type="component" value="Unassembled WGS sequence"/>
</dbReference>
<gene>
    <name evidence="2" type="ORF">NP596_10705</name>
</gene>
<dbReference type="EMBL" id="JANIBK010000048">
    <property type="protein sequence ID" value="MCQ8128928.1"/>
    <property type="molecule type" value="Genomic_DNA"/>
</dbReference>
<dbReference type="RefSeq" id="WP_256615348.1">
    <property type="nucleotide sequence ID" value="NZ_JANIBK010000048.1"/>
</dbReference>
<name>A0ABT1U5Z5_9GAMM</name>
<evidence type="ECO:0000256" key="1">
    <source>
        <dbReference type="SAM" id="SignalP"/>
    </source>
</evidence>
<sequence length="227" mass="25413">MKRYSIFIFVLLMAANLAGCSALNRRDEAVTGKTLVADGYSRFDDSGKLNINHRWLSAQQVAKLNAYRGLADQLYYEPLGENKTVGSQVIGHEVYRVYLDIYLRSARATDYRTVQDSLKTTLKLNLTPRFYQCMRGDAVQAKQCIQEDDKLAYSRLGYKTAYTASANLACGTIDCSDQFAVSGFSKDRNPVDSLLLNVGLYDMEWIANTGARTLFNKLLINGLINAL</sequence>
<reference evidence="2 3" key="1">
    <citation type="submission" date="2022-07" db="EMBL/GenBank/DDBJ databases">
        <title>Methylomonas rivi sp. nov., Methylomonas rosea sp. nov., Methylomonas aureus sp. nov. and Methylomonas subterranea sp. nov., four novel methanotrophs isolated from a freshwater creek and the deep terrestrial subsurface.</title>
        <authorList>
            <person name="Abin C."/>
            <person name="Sankaranarayanan K."/>
            <person name="Garner C."/>
            <person name="Sindelar R."/>
            <person name="Kotary K."/>
            <person name="Garner R."/>
            <person name="Barclay S."/>
            <person name="Lawson P."/>
            <person name="Krumholz L."/>
        </authorList>
    </citation>
    <scope>NUCLEOTIDE SEQUENCE [LARGE SCALE GENOMIC DNA]</scope>
    <source>
        <strain evidence="2 3">WSC-6</strain>
    </source>
</reference>
<keyword evidence="1" id="KW-0732">Signal</keyword>
<accession>A0ABT1U5Z5</accession>
<feature type="chain" id="PRO_5046034903" description="Lipoprotein" evidence="1">
    <location>
        <begin position="20"/>
        <end position="227"/>
    </location>
</feature>